<name>A0ABW7Z2A1_9ACTN</name>
<dbReference type="SUPFAM" id="SSF51735">
    <property type="entry name" value="NAD(P)-binding Rossmann-fold domains"/>
    <property type="match status" value="1"/>
</dbReference>
<comment type="similarity">
    <text evidence="5">Belongs to the D-isomer specific 2-hydroxyacid dehydrogenase family. FDH subfamily.</text>
</comment>
<dbReference type="SUPFAM" id="SSF52283">
    <property type="entry name" value="Formate/glycerate dehydrogenase catalytic domain-like"/>
    <property type="match status" value="1"/>
</dbReference>
<dbReference type="NCBIfam" id="NF005750">
    <property type="entry name" value="PRK07574.1"/>
    <property type="match status" value="1"/>
</dbReference>
<dbReference type="InterPro" id="IPR029753">
    <property type="entry name" value="D-isomer_DH_CS"/>
</dbReference>
<dbReference type="InterPro" id="IPR006140">
    <property type="entry name" value="D-isomer_DH_NAD-bd"/>
</dbReference>
<dbReference type="PROSITE" id="PS00065">
    <property type="entry name" value="D_2_HYDROXYACID_DH_1"/>
    <property type="match status" value="1"/>
</dbReference>
<keyword evidence="3 5" id="KW-0560">Oxidoreductase</keyword>
<evidence type="ECO:0000313" key="8">
    <source>
        <dbReference type="EMBL" id="MFI6501573.1"/>
    </source>
</evidence>
<feature type="site" description="Important for catalytic activity" evidence="5">
    <location>
        <position position="283"/>
    </location>
</feature>
<reference evidence="8 9" key="1">
    <citation type="submission" date="2024-10" db="EMBL/GenBank/DDBJ databases">
        <title>The Natural Products Discovery Center: Release of the First 8490 Sequenced Strains for Exploring Actinobacteria Biosynthetic Diversity.</title>
        <authorList>
            <person name="Kalkreuter E."/>
            <person name="Kautsar S.A."/>
            <person name="Yang D."/>
            <person name="Bader C.D."/>
            <person name="Teijaro C.N."/>
            <person name="Fluegel L."/>
            <person name="Davis C.M."/>
            <person name="Simpson J.R."/>
            <person name="Lauterbach L."/>
            <person name="Steele A.D."/>
            <person name="Gui C."/>
            <person name="Meng S."/>
            <person name="Li G."/>
            <person name="Viehrig K."/>
            <person name="Ye F."/>
            <person name="Su P."/>
            <person name="Kiefer A.F."/>
            <person name="Nichols A."/>
            <person name="Cepeda A.J."/>
            <person name="Yan W."/>
            <person name="Fan B."/>
            <person name="Jiang Y."/>
            <person name="Adhikari A."/>
            <person name="Zheng C.-J."/>
            <person name="Schuster L."/>
            <person name="Cowan T.M."/>
            <person name="Smanski M.J."/>
            <person name="Chevrette M.G."/>
            <person name="De Carvalho L.P.S."/>
            <person name="Shen B."/>
        </authorList>
    </citation>
    <scope>NUCLEOTIDE SEQUENCE [LARGE SCALE GENOMIC DNA]</scope>
    <source>
        <strain evidence="8 9">NPDC050545</strain>
    </source>
</reference>
<gene>
    <name evidence="8" type="ORF">ACIBG2_29620</name>
</gene>
<feature type="binding site" evidence="5">
    <location>
        <position position="281"/>
    </location>
    <ligand>
        <name>NAD(+)</name>
        <dbReference type="ChEBI" id="CHEBI:57540"/>
    </ligand>
</feature>
<dbReference type="Gene3D" id="3.40.50.720">
    <property type="entry name" value="NAD(P)-binding Rossmann-like Domain"/>
    <property type="match status" value="2"/>
</dbReference>
<feature type="binding site" evidence="5">
    <location>
        <begin position="331"/>
        <end position="334"/>
    </location>
    <ligand>
        <name>NAD(+)</name>
        <dbReference type="ChEBI" id="CHEBI:57540"/>
    </ligand>
</feature>
<dbReference type="RefSeq" id="WP_397086240.1">
    <property type="nucleotide sequence ID" value="NZ_JBITGY010000008.1"/>
</dbReference>
<dbReference type="InterPro" id="IPR006139">
    <property type="entry name" value="D-isomer_2_OHA_DH_cat_dom"/>
</dbReference>
<comment type="caution">
    <text evidence="8">The sequence shown here is derived from an EMBL/GenBank/DDBJ whole genome shotgun (WGS) entry which is preliminary data.</text>
</comment>
<feature type="binding site" evidence="5">
    <location>
        <begin position="255"/>
        <end position="259"/>
    </location>
    <ligand>
        <name>NAD(+)</name>
        <dbReference type="ChEBI" id="CHEBI:57540"/>
    </ligand>
</feature>
<evidence type="ECO:0000256" key="4">
    <source>
        <dbReference type="ARBA" id="ARBA00023027"/>
    </source>
</evidence>
<dbReference type="EMBL" id="JBITGY010000008">
    <property type="protein sequence ID" value="MFI6501573.1"/>
    <property type="molecule type" value="Genomic_DNA"/>
</dbReference>
<feature type="binding site" evidence="5">
    <location>
        <position position="121"/>
    </location>
    <ligand>
        <name>substrate</name>
    </ligand>
</feature>
<dbReference type="PROSITE" id="PS00670">
    <property type="entry name" value="D_2_HYDROXYACID_DH_2"/>
    <property type="match status" value="1"/>
</dbReference>
<feature type="binding site" evidence="5">
    <location>
        <position position="146"/>
    </location>
    <ligand>
        <name>NAD(+)</name>
        <dbReference type="ChEBI" id="CHEBI:57540"/>
    </ligand>
</feature>
<dbReference type="InterPro" id="IPR036291">
    <property type="entry name" value="NAD(P)-bd_dom_sf"/>
</dbReference>
<dbReference type="InterPro" id="IPR033689">
    <property type="entry name" value="FDH_NAD-dep"/>
</dbReference>
<dbReference type="EC" id="1.17.1.9" evidence="2 5"/>
<proteinExistence type="inferred from homology"/>
<organism evidence="8 9">
    <name type="scientific">Nonomuraea typhae</name>
    <dbReference type="NCBI Taxonomy" id="2603600"/>
    <lineage>
        <taxon>Bacteria</taxon>
        <taxon>Bacillati</taxon>
        <taxon>Actinomycetota</taxon>
        <taxon>Actinomycetes</taxon>
        <taxon>Streptosporangiales</taxon>
        <taxon>Streptosporangiaceae</taxon>
        <taxon>Nonomuraea</taxon>
    </lineage>
</organism>
<comment type="subunit">
    <text evidence="5">Homodimer.</text>
</comment>
<sequence length="385" mass="41698">MAKVLCVLYDDPIGGYPTSYARDGLPELTRYPDGQTPPSPKGVDFTPGHLLGSVSGELGLRRFLEERGHTLVVTSDKESAAFERELADADVVISQPFWPAYLTAERIARAPKLKLAVTAGIGSDHVDLEAAIARGITVAEVTYCNSISVAEHVVMMILSLVRNYLPAHKTVLDGGWNIADCVARSYDLEGMHVGTVAAGRIGLAVLRRLKPFDVHLHYTDWHRLPAEVEEELGLTFHPDAASMVPHCDVVTVNAPLHPETEGLFGDALIATMKRGAYLINTARARISDRDAVVRAVESGQLAGYAGDVWYPQPAPADHPWRSMPHHGMTPHISGSSLSAQARYAAGTREILEAWLDGTPIREEYLIVEGGALAGTGAHSYSTRSR</sequence>
<comment type="function">
    <text evidence="5">Catalyzes the NAD(+)-dependent oxidation of formate to carbon dioxide. Formate oxidation is the final step in the methanol oxidation pathway in methylotrophic microorganisms. Has a role in the detoxification of exogenous formate in non-methylotrophic organisms.</text>
</comment>
<dbReference type="HAMAP" id="MF_03210">
    <property type="entry name" value="Formate_dehydrogenase"/>
    <property type="match status" value="1"/>
</dbReference>
<protein>
    <recommendedName>
        <fullName evidence="2 5">Formate dehydrogenase</fullName>
        <shortName evidence="5">FDH</shortName>
        <ecNumber evidence="2 5">1.17.1.9</ecNumber>
    </recommendedName>
    <alternativeName>
        <fullName evidence="5">NAD-dependent formate dehydrogenase</fullName>
    </alternativeName>
</protein>
<evidence type="ECO:0000256" key="5">
    <source>
        <dbReference type="HAMAP-Rule" id="MF_03210"/>
    </source>
</evidence>
<keyword evidence="4 5" id="KW-0520">NAD</keyword>
<dbReference type="Pfam" id="PF00389">
    <property type="entry name" value="2-Hacid_dh"/>
    <property type="match status" value="1"/>
</dbReference>
<dbReference type="PANTHER" id="PTHR42938:SF9">
    <property type="entry name" value="FORMATE DEHYDROGENASE 1"/>
    <property type="match status" value="1"/>
</dbReference>
<comment type="subcellular location">
    <subcellularLocation>
        <location evidence="5">Cytoplasm</location>
    </subcellularLocation>
</comment>
<feature type="site" description="Important for catalytic activity" evidence="5">
    <location>
        <position position="331"/>
    </location>
</feature>
<dbReference type="CDD" id="cd05302">
    <property type="entry name" value="FDH"/>
    <property type="match status" value="1"/>
</dbReference>
<accession>A0ABW7Z2A1</accession>
<feature type="binding site" evidence="5">
    <location>
        <position position="379"/>
    </location>
    <ligand>
        <name>NAD(+)</name>
        <dbReference type="ChEBI" id="CHEBI:57540"/>
    </ligand>
</feature>
<dbReference type="Pfam" id="PF02826">
    <property type="entry name" value="2-Hacid_dh_C"/>
    <property type="match status" value="1"/>
</dbReference>
<dbReference type="Proteomes" id="UP001612741">
    <property type="component" value="Unassembled WGS sequence"/>
</dbReference>
<evidence type="ECO:0000313" key="9">
    <source>
        <dbReference type="Proteomes" id="UP001612741"/>
    </source>
</evidence>
<dbReference type="InterPro" id="IPR029752">
    <property type="entry name" value="D-isomer_DH_CS1"/>
</dbReference>
<feature type="binding site" evidence="5">
    <location>
        <begin position="200"/>
        <end position="201"/>
    </location>
    <ligand>
        <name>NAD(+)</name>
        <dbReference type="ChEBI" id="CHEBI:57540"/>
    </ligand>
</feature>
<evidence type="ECO:0000256" key="3">
    <source>
        <dbReference type="ARBA" id="ARBA00023002"/>
    </source>
</evidence>
<feature type="binding site" evidence="5">
    <location>
        <position position="220"/>
    </location>
    <ligand>
        <name>NAD(+)</name>
        <dbReference type="ChEBI" id="CHEBI:57540"/>
    </ligand>
</feature>
<keyword evidence="5" id="KW-0963">Cytoplasm</keyword>
<dbReference type="PANTHER" id="PTHR42938">
    <property type="entry name" value="FORMATE DEHYDROGENASE 1"/>
    <property type="match status" value="1"/>
</dbReference>
<evidence type="ECO:0000259" key="6">
    <source>
        <dbReference type="Pfam" id="PF00389"/>
    </source>
</evidence>
<evidence type="ECO:0000256" key="1">
    <source>
        <dbReference type="ARBA" id="ARBA00000455"/>
    </source>
</evidence>
<feature type="binding site" evidence="5">
    <location>
        <position position="145"/>
    </location>
    <ligand>
        <name>substrate</name>
    </ligand>
</feature>
<comment type="catalytic activity">
    <reaction evidence="1 5">
        <text>formate + NAD(+) = CO2 + NADH</text>
        <dbReference type="Rhea" id="RHEA:15985"/>
        <dbReference type="ChEBI" id="CHEBI:15740"/>
        <dbReference type="ChEBI" id="CHEBI:16526"/>
        <dbReference type="ChEBI" id="CHEBI:57540"/>
        <dbReference type="ChEBI" id="CHEBI:57945"/>
        <dbReference type="EC" id="1.17.1.9"/>
    </reaction>
</comment>
<feature type="domain" description="D-isomer specific 2-hydroxyacid dehydrogenase catalytic" evidence="6">
    <location>
        <begin position="62"/>
        <end position="361"/>
    </location>
</feature>
<evidence type="ECO:0000259" key="7">
    <source>
        <dbReference type="Pfam" id="PF02826"/>
    </source>
</evidence>
<evidence type="ECO:0000256" key="2">
    <source>
        <dbReference type="ARBA" id="ARBA00013128"/>
    </source>
</evidence>
<feature type="binding site" evidence="5">
    <location>
        <position position="307"/>
    </location>
    <ligand>
        <name>NAD(+)</name>
        <dbReference type="ChEBI" id="CHEBI:57540"/>
    </ligand>
</feature>
<keyword evidence="9" id="KW-1185">Reference proteome</keyword>
<feature type="domain" description="D-isomer specific 2-hydroxyacid dehydrogenase NAD-binding" evidence="7">
    <location>
        <begin position="154"/>
        <end position="333"/>
    </location>
</feature>